<evidence type="ECO:0000256" key="17">
    <source>
        <dbReference type="RuleBase" id="RU004335"/>
    </source>
</evidence>
<dbReference type="FunFam" id="1.20.58.1040:FF:000001">
    <property type="entry name" value="Glucan endo-1,3-beta-glucosidase 4"/>
    <property type="match status" value="3"/>
</dbReference>
<keyword evidence="8 18" id="KW-0378">Hydrolase</keyword>
<feature type="transmembrane region" description="Helical" evidence="20">
    <location>
        <begin position="7"/>
        <end position="25"/>
    </location>
</feature>
<keyword evidence="7" id="KW-0732">Signal</keyword>
<keyword evidence="20" id="KW-0812">Transmembrane</keyword>
<evidence type="ECO:0000256" key="8">
    <source>
        <dbReference type="ARBA" id="ARBA00022801"/>
    </source>
</evidence>
<evidence type="ECO:0000313" key="23">
    <source>
        <dbReference type="RefSeq" id="XP_022158834.1"/>
    </source>
</evidence>
<dbReference type="InterPro" id="IPR000490">
    <property type="entry name" value="Glyco_hydro_17"/>
</dbReference>
<keyword evidence="6" id="KW-0336">GPI-anchor</keyword>
<proteinExistence type="inferred from homology"/>
<feature type="region of interest" description="Disordered" evidence="19">
    <location>
        <begin position="351"/>
        <end position="378"/>
    </location>
</feature>
<evidence type="ECO:0000256" key="6">
    <source>
        <dbReference type="ARBA" id="ARBA00022622"/>
    </source>
</evidence>
<dbReference type="PANTHER" id="PTHR32227">
    <property type="entry name" value="GLUCAN ENDO-1,3-BETA-GLUCOSIDASE BG1-RELATED-RELATED"/>
    <property type="match status" value="1"/>
</dbReference>
<dbReference type="GO" id="GO:0005886">
    <property type="term" value="C:plasma membrane"/>
    <property type="evidence" value="ECO:0007669"/>
    <property type="project" value="UniProtKB-SubCell"/>
</dbReference>
<keyword evidence="13" id="KW-0449">Lipoprotein</keyword>
<evidence type="ECO:0000256" key="1">
    <source>
        <dbReference type="ARBA" id="ARBA00000382"/>
    </source>
</evidence>
<keyword evidence="11" id="KW-1015">Disulfide bond</keyword>
<evidence type="ECO:0000256" key="16">
    <source>
        <dbReference type="ARBA" id="ARBA00033417"/>
    </source>
</evidence>
<dbReference type="InterPro" id="IPR044965">
    <property type="entry name" value="Glyco_hydro_17_plant"/>
</dbReference>
<evidence type="ECO:0000256" key="10">
    <source>
        <dbReference type="ARBA" id="ARBA00023136"/>
    </source>
</evidence>
<evidence type="ECO:0000256" key="7">
    <source>
        <dbReference type="ARBA" id="ARBA00022729"/>
    </source>
</evidence>
<evidence type="ECO:0000256" key="20">
    <source>
        <dbReference type="SAM" id="Phobius"/>
    </source>
</evidence>
<feature type="domain" description="X8" evidence="21">
    <location>
        <begin position="382"/>
        <end position="467"/>
    </location>
</feature>
<keyword evidence="10 20" id="KW-0472">Membrane</keyword>
<evidence type="ECO:0000256" key="13">
    <source>
        <dbReference type="ARBA" id="ARBA00023288"/>
    </source>
</evidence>
<evidence type="ECO:0000256" key="18">
    <source>
        <dbReference type="RuleBase" id="RU004336"/>
    </source>
</evidence>
<feature type="compositionally biased region" description="Low complexity" evidence="19">
    <location>
        <begin position="468"/>
        <end position="492"/>
    </location>
</feature>
<dbReference type="InterPro" id="IPR012946">
    <property type="entry name" value="X8"/>
</dbReference>
<dbReference type="EC" id="3.2.1.39" evidence="4"/>
<dbReference type="RefSeq" id="XP_022158834.1">
    <property type="nucleotide sequence ID" value="XM_022303142.1"/>
</dbReference>
<reference evidence="23" key="1">
    <citation type="submission" date="2025-08" db="UniProtKB">
        <authorList>
            <consortium name="RefSeq"/>
        </authorList>
    </citation>
    <scope>IDENTIFICATION</scope>
    <source>
        <strain evidence="23">OHB3-1</strain>
    </source>
</reference>
<dbReference type="GO" id="GO:0009506">
    <property type="term" value="C:plasmodesma"/>
    <property type="evidence" value="ECO:0007669"/>
    <property type="project" value="UniProtKB-ARBA"/>
</dbReference>
<organism evidence="22 23">
    <name type="scientific">Momordica charantia</name>
    <name type="common">Bitter gourd</name>
    <name type="synonym">Balsam pear</name>
    <dbReference type="NCBI Taxonomy" id="3673"/>
    <lineage>
        <taxon>Eukaryota</taxon>
        <taxon>Viridiplantae</taxon>
        <taxon>Streptophyta</taxon>
        <taxon>Embryophyta</taxon>
        <taxon>Tracheophyta</taxon>
        <taxon>Spermatophyta</taxon>
        <taxon>Magnoliopsida</taxon>
        <taxon>eudicotyledons</taxon>
        <taxon>Gunneridae</taxon>
        <taxon>Pentapetalae</taxon>
        <taxon>rosids</taxon>
        <taxon>fabids</taxon>
        <taxon>Cucurbitales</taxon>
        <taxon>Cucurbitaceae</taxon>
        <taxon>Momordiceae</taxon>
        <taxon>Momordica</taxon>
    </lineage>
</organism>
<evidence type="ECO:0000256" key="11">
    <source>
        <dbReference type="ARBA" id="ARBA00023157"/>
    </source>
</evidence>
<feature type="domain" description="X8" evidence="21">
    <location>
        <begin position="612"/>
        <end position="696"/>
    </location>
</feature>
<keyword evidence="20" id="KW-1133">Transmembrane helix</keyword>
<feature type="region of interest" description="Disordered" evidence="19">
    <location>
        <begin position="465"/>
        <end position="492"/>
    </location>
</feature>
<dbReference type="SMART" id="SM00768">
    <property type="entry name" value="X8"/>
    <property type="match status" value="3"/>
</dbReference>
<dbReference type="InterPro" id="IPR017853">
    <property type="entry name" value="GH"/>
</dbReference>
<dbReference type="FunFam" id="3.20.20.80:FF:000002">
    <property type="entry name" value="Glucan endo-1,3-beta-glucosidase 3"/>
    <property type="match status" value="1"/>
</dbReference>
<keyword evidence="12" id="KW-0325">Glycoprotein</keyword>
<name>A0A6J1E0K7_MOMCH</name>
<evidence type="ECO:0000256" key="15">
    <source>
        <dbReference type="ARBA" id="ARBA00033335"/>
    </source>
</evidence>
<evidence type="ECO:0000256" key="14">
    <source>
        <dbReference type="ARBA" id="ARBA00023295"/>
    </source>
</evidence>
<comment type="similarity">
    <text evidence="3 17">Belongs to the glycosyl hydrolase 17 family.</text>
</comment>
<gene>
    <name evidence="23" type="primary">LOC111025300</name>
</gene>
<dbReference type="AlphaFoldDB" id="A0A6J1E0K7"/>
<dbReference type="GO" id="GO:0006952">
    <property type="term" value="P:defense response"/>
    <property type="evidence" value="ECO:0007669"/>
    <property type="project" value="UniProtKB-KW"/>
</dbReference>
<evidence type="ECO:0000259" key="21">
    <source>
        <dbReference type="SMART" id="SM00768"/>
    </source>
</evidence>
<dbReference type="OrthoDB" id="1652628at2759"/>
<dbReference type="Gene3D" id="1.20.58.1040">
    <property type="match status" value="3"/>
</dbReference>
<evidence type="ECO:0000256" key="12">
    <source>
        <dbReference type="ARBA" id="ARBA00023180"/>
    </source>
</evidence>
<evidence type="ECO:0000256" key="5">
    <source>
        <dbReference type="ARBA" id="ARBA00022475"/>
    </source>
</evidence>
<feature type="compositionally biased region" description="Low complexity" evidence="19">
    <location>
        <begin position="580"/>
        <end position="608"/>
    </location>
</feature>
<dbReference type="KEGG" id="mcha:111025300"/>
<evidence type="ECO:0000313" key="22">
    <source>
        <dbReference type="Proteomes" id="UP000504603"/>
    </source>
</evidence>
<keyword evidence="14 18" id="KW-0326">Glycosidase</keyword>
<feature type="region of interest" description="Disordered" evidence="19">
    <location>
        <begin position="573"/>
        <end position="610"/>
    </location>
</feature>
<feature type="domain" description="X8" evidence="21">
    <location>
        <begin position="494"/>
        <end position="579"/>
    </location>
</feature>
<accession>A0A6J1E0K7</accession>
<dbReference type="Proteomes" id="UP000504603">
    <property type="component" value="Unplaced"/>
</dbReference>
<keyword evidence="5" id="KW-1003">Cell membrane</keyword>
<dbReference type="GO" id="GO:0098552">
    <property type="term" value="C:side of membrane"/>
    <property type="evidence" value="ECO:0007669"/>
    <property type="project" value="UniProtKB-KW"/>
</dbReference>
<protein>
    <recommendedName>
        <fullName evidence="4">glucan endo-1,3-beta-D-glucosidase</fullName>
        <ecNumber evidence="4">3.2.1.39</ecNumber>
    </recommendedName>
    <alternativeName>
        <fullName evidence="15">(1-&gt;3)-beta-glucan endohydrolase</fullName>
    </alternativeName>
    <alternativeName>
        <fullName evidence="16">Beta-1,3-endoglucanase</fullName>
    </alternativeName>
</protein>
<keyword evidence="22" id="KW-1185">Reference proteome</keyword>
<dbReference type="PROSITE" id="PS00587">
    <property type="entry name" value="GLYCOSYL_HYDROL_F17"/>
    <property type="match status" value="1"/>
</dbReference>
<dbReference type="Pfam" id="PF07983">
    <property type="entry name" value="X8"/>
    <property type="match status" value="3"/>
</dbReference>
<evidence type="ECO:0000256" key="4">
    <source>
        <dbReference type="ARBA" id="ARBA00012780"/>
    </source>
</evidence>
<dbReference type="Gene3D" id="3.20.20.80">
    <property type="entry name" value="Glycosidases"/>
    <property type="match status" value="1"/>
</dbReference>
<keyword evidence="9" id="KW-0611">Plant defense</keyword>
<dbReference type="GeneID" id="111025300"/>
<evidence type="ECO:0000256" key="19">
    <source>
        <dbReference type="SAM" id="MobiDB-lite"/>
    </source>
</evidence>
<sequence>MGTYSFLYILLSAIFVVDVAGWSYIGVNYGRVADNLASPSEVVKLLKYQGIYRVKIFDTDATVLTALANTGIYVIVCLPNELLSSAADSQSFTDNWVQANITKFYPATKIEFIAVGNEVFTDPTYLMPFLVPAMKNIQASLQKFKAGDIKVSSPIPYTALTSSFPPSSGAFNPDFVEPVIKPMLEFLRKTQSALMVNIYPFFAYMDNSNQINLDYAVFRHNPSVEDTGNGNKYSSLFVAQVDAVYAAMSKLQYDDITVLVSETGWPSDGDDQEVGSNVENAAAYNGNLVRRVLIGAGTPLRPAVPLHVILFALFNENKKPGPTSERNYGLFYPNGQRVYEIALNEDQLKNGPKPALNISTDPVPPPAPPVDGETPPASGPPSWCVAIAGVKADKLKSGLEYACGVGGADCGPIQPGSTCFNPNTIEAHASYAFNSYYQKKGRVAGSCDFDGAAVVVNQPPKYGDCKFPPESTGGTPATGGTPPTSGTPSTQGQTWCVAKPNVGDDKLQQGLEFACGNGGADCGPIQPGAACFNPNSLEAHASYAFNSFYQKRSRADGTCTFGGAAQIVTTPPQYGNCKFPTGPDSGTPPSSGTPPNSGTPPASGTPSTQSDKWCVANSKVGTDKLQTGLEYACGTGADCNPIQPGGLCYNPNTIEAHASYAFNSYYQKNNRATVSCDFGGAATIVTKAPVYGDCKFPTVY</sequence>
<dbReference type="SUPFAM" id="SSF51445">
    <property type="entry name" value="(Trans)glycosidases"/>
    <property type="match status" value="1"/>
</dbReference>
<dbReference type="GO" id="GO:0005975">
    <property type="term" value="P:carbohydrate metabolic process"/>
    <property type="evidence" value="ECO:0007669"/>
    <property type="project" value="InterPro"/>
</dbReference>
<evidence type="ECO:0000256" key="9">
    <source>
        <dbReference type="ARBA" id="ARBA00022821"/>
    </source>
</evidence>
<dbReference type="Pfam" id="PF00332">
    <property type="entry name" value="Glyco_hydro_17"/>
    <property type="match status" value="1"/>
</dbReference>
<dbReference type="GO" id="GO:0042973">
    <property type="term" value="F:glucan endo-1,3-beta-D-glucosidase activity"/>
    <property type="evidence" value="ECO:0007669"/>
    <property type="project" value="UniProtKB-EC"/>
</dbReference>
<evidence type="ECO:0000256" key="2">
    <source>
        <dbReference type="ARBA" id="ARBA00004609"/>
    </source>
</evidence>
<comment type="catalytic activity">
    <reaction evidence="1">
        <text>Hydrolysis of (1-&gt;3)-beta-D-glucosidic linkages in (1-&gt;3)-beta-D-glucans.</text>
        <dbReference type="EC" id="3.2.1.39"/>
    </reaction>
</comment>
<comment type="subcellular location">
    <subcellularLocation>
        <location evidence="2">Cell membrane</location>
        <topology evidence="2">Lipid-anchor</topology>
        <topology evidence="2">GPI-anchor</topology>
    </subcellularLocation>
</comment>
<evidence type="ECO:0000256" key="3">
    <source>
        <dbReference type="ARBA" id="ARBA00008773"/>
    </source>
</evidence>